<dbReference type="EMBL" id="GG738925">
    <property type="protein sequence ID" value="EFC36773.1"/>
    <property type="molecule type" value="Genomic_DNA"/>
</dbReference>
<dbReference type="InterPro" id="IPR020904">
    <property type="entry name" value="Sc_DH/Rdtase_CS"/>
</dbReference>
<keyword evidence="2" id="KW-0560">Oxidoreductase</keyword>
<dbReference type="Proteomes" id="UP000006671">
    <property type="component" value="Unassembled WGS sequence"/>
</dbReference>
<evidence type="ECO:0000313" key="5">
    <source>
        <dbReference type="EMBL" id="EFC36773.1"/>
    </source>
</evidence>
<dbReference type="InterPro" id="IPR036291">
    <property type="entry name" value="NAD(P)-bd_dom_sf"/>
</dbReference>
<keyword evidence="6" id="KW-1185">Reference proteome</keyword>
<dbReference type="PROSITE" id="PS00061">
    <property type="entry name" value="ADH_SHORT"/>
    <property type="match status" value="1"/>
</dbReference>
<dbReference type="STRING" id="5762.D2W274"/>
<dbReference type="OrthoDB" id="10253736at2759"/>
<dbReference type="eggNOG" id="KOG1610">
    <property type="taxonomic scope" value="Eukaryota"/>
</dbReference>
<organism evidence="6">
    <name type="scientific">Naegleria gruberi</name>
    <name type="common">Amoeba</name>
    <dbReference type="NCBI Taxonomy" id="5762"/>
    <lineage>
        <taxon>Eukaryota</taxon>
        <taxon>Discoba</taxon>
        <taxon>Heterolobosea</taxon>
        <taxon>Tetramitia</taxon>
        <taxon>Eutetramitia</taxon>
        <taxon>Vahlkampfiidae</taxon>
        <taxon>Naegleria</taxon>
    </lineage>
</organism>
<dbReference type="PRINTS" id="PR00081">
    <property type="entry name" value="GDHRDH"/>
</dbReference>
<evidence type="ECO:0000256" key="4">
    <source>
        <dbReference type="SAM" id="Phobius"/>
    </source>
</evidence>
<proteinExistence type="inferred from homology"/>
<dbReference type="Pfam" id="PF00106">
    <property type="entry name" value="adh_short"/>
    <property type="match status" value="1"/>
</dbReference>
<dbReference type="AlphaFoldDB" id="D2W274"/>
<dbReference type="InterPro" id="IPR002347">
    <property type="entry name" value="SDR_fam"/>
</dbReference>
<dbReference type="SUPFAM" id="SSF51735">
    <property type="entry name" value="NAD(P)-binding Rossmann-fold domains"/>
    <property type="match status" value="1"/>
</dbReference>
<protein>
    <submittedName>
        <fullName evidence="5">Short chain alcohol dehydrogenase family protein</fullName>
    </submittedName>
</protein>
<accession>D2W274</accession>
<dbReference type="PANTHER" id="PTHR43391:SF86">
    <property type="entry name" value="SHORT-CHAIN DEHYDROGENASE_REDUCTASE FAMILY PROTEIN"/>
    <property type="match status" value="1"/>
</dbReference>
<evidence type="ECO:0000313" key="6">
    <source>
        <dbReference type="Proteomes" id="UP000006671"/>
    </source>
</evidence>
<dbReference type="PRINTS" id="PR00080">
    <property type="entry name" value="SDRFAMILY"/>
</dbReference>
<name>D2W274_NAEGR</name>
<dbReference type="CDD" id="cd05233">
    <property type="entry name" value="SDR_c"/>
    <property type="match status" value="1"/>
</dbReference>
<dbReference type="InParanoid" id="D2W274"/>
<keyword evidence="4" id="KW-1133">Transmembrane helix</keyword>
<reference evidence="5 6" key="1">
    <citation type="journal article" date="2010" name="Cell">
        <title>The genome of Naegleria gruberi illuminates early eukaryotic versatility.</title>
        <authorList>
            <person name="Fritz-Laylin L.K."/>
            <person name="Prochnik S.E."/>
            <person name="Ginger M.L."/>
            <person name="Dacks J.B."/>
            <person name="Carpenter M.L."/>
            <person name="Field M.C."/>
            <person name="Kuo A."/>
            <person name="Paredez A."/>
            <person name="Chapman J."/>
            <person name="Pham J."/>
            <person name="Shu S."/>
            <person name="Neupane R."/>
            <person name="Cipriano M."/>
            <person name="Mancuso J."/>
            <person name="Tu H."/>
            <person name="Salamov A."/>
            <person name="Lindquist E."/>
            <person name="Shapiro H."/>
            <person name="Lucas S."/>
            <person name="Grigoriev I.V."/>
            <person name="Cande W.Z."/>
            <person name="Fulton C."/>
            <person name="Rokhsar D.S."/>
            <person name="Dawson S.C."/>
        </authorList>
    </citation>
    <scope>NUCLEOTIDE SEQUENCE [LARGE SCALE GENOMIC DNA]</scope>
    <source>
        <strain evidence="5 6">NEG-M</strain>
    </source>
</reference>
<dbReference type="GeneID" id="8862912"/>
<dbReference type="RefSeq" id="XP_002669517.1">
    <property type="nucleotide sequence ID" value="XM_002669471.1"/>
</dbReference>
<evidence type="ECO:0000256" key="3">
    <source>
        <dbReference type="RuleBase" id="RU000363"/>
    </source>
</evidence>
<feature type="transmembrane region" description="Helical" evidence="4">
    <location>
        <begin position="182"/>
        <end position="201"/>
    </location>
</feature>
<dbReference type="Gene3D" id="3.40.50.720">
    <property type="entry name" value="NAD(P)-binding Rossmann-like Domain"/>
    <property type="match status" value="1"/>
</dbReference>
<sequence length="314" mass="35131">MCTLTCIAISLIIAATIYYLRFVRTKPKLDIPSRDRVVVVSGAAGGFGTAICRDLLSRFNARVIGLDISKEVMEKVYSEELKQYGSERLSFIECNICKLEECEKASERIAQILKEWKTDRVFALVNNAGVSNSPKCTERMGIVEYPEDELLDVFGSNLFGHVRMTRLLYPLMKDGQDGHNGAIINVASVAGLLALGFFGFYTSSKFAMVGFTDSLRREMKSLGKKGLRVTCIEPGFSKTAILNLKPQADTEFGRIGVIREKKSAAILRNAQPPKVIGDAICEQIFSSNNLPHLIIDYWYMRLVYLFLYYTGLDL</sequence>
<dbReference type="KEGG" id="ngr:NAEGRDRAFT_82108"/>
<dbReference type="PANTHER" id="PTHR43391">
    <property type="entry name" value="RETINOL DEHYDROGENASE-RELATED"/>
    <property type="match status" value="1"/>
</dbReference>
<comment type="similarity">
    <text evidence="1 3">Belongs to the short-chain dehydrogenases/reductases (SDR) family.</text>
</comment>
<keyword evidence="4" id="KW-0812">Transmembrane</keyword>
<dbReference type="GO" id="GO:0005829">
    <property type="term" value="C:cytosol"/>
    <property type="evidence" value="ECO:0007669"/>
    <property type="project" value="TreeGrafter"/>
</dbReference>
<keyword evidence="4" id="KW-0472">Membrane</keyword>
<evidence type="ECO:0000256" key="2">
    <source>
        <dbReference type="ARBA" id="ARBA00023002"/>
    </source>
</evidence>
<dbReference type="GO" id="GO:0016491">
    <property type="term" value="F:oxidoreductase activity"/>
    <property type="evidence" value="ECO:0007669"/>
    <property type="project" value="UniProtKB-KW"/>
</dbReference>
<gene>
    <name evidence="5" type="ORF">NAEGRDRAFT_82108</name>
</gene>
<dbReference type="OMA" id="WHIRDSY"/>
<evidence type="ECO:0000256" key="1">
    <source>
        <dbReference type="ARBA" id="ARBA00006484"/>
    </source>
</evidence>
<dbReference type="VEuPathDB" id="AmoebaDB:NAEGRDRAFT_82108"/>